<proteinExistence type="predicted"/>
<feature type="region of interest" description="Disordered" evidence="1">
    <location>
        <begin position="1"/>
        <end position="24"/>
    </location>
</feature>
<sequence length="76" mass="8589">MSNRKSGIKESKSISTSHANTSNRLKDSAGNLWLGDFCLNWLDQQPPQSFIYFFIQNNSNNWPWGLSSPIDHFVGG</sequence>
<evidence type="ECO:0000313" key="2">
    <source>
        <dbReference type="EMBL" id="BBH00243.1"/>
    </source>
</evidence>
<organism evidence="2">
    <name type="scientific">Prunus dulcis</name>
    <name type="common">Almond</name>
    <name type="synonym">Amygdalus dulcis</name>
    <dbReference type="NCBI Taxonomy" id="3755"/>
    <lineage>
        <taxon>Eukaryota</taxon>
        <taxon>Viridiplantae</taxon>
        <taxon>Streptophyta</taxon>
        <taxon>Embryophyta</taxon>
        <taxon>Tracheophyta</taxon>
        <taxon>Spermatophyta</taxon>
        <taxon>Magnoliopsida</taxon>
        <taxon>eudicotyledons</taxon>
        <taxon>Gunneridae</taxon>
        <taxon>Pentapetalae</taxon>
        <taxon>rosids</taxon>
        <taxon>fabids</taxon>
        <taxon>Rosales</taxon>
        <taxon>Rosaceae</taxon>
        <taxon>Amygdaloideae</taxon>
        <taxon>Amygdaleae</taxon>
        <taxon>Prunus</taxon>
    </lineage>
</organism>
<keyword evidence="3" id="KW-0689">Ribosomal protein</keyword>
<keyword evidence="3" id="KW-0687">Ribonucleoprotein</keyword>
<name>A0A4Y1R7Z1_PRUDU</name>
<reference evidence="2" key="1">
    <citation type="journal article" date="2019" name="Science">
        <title>Mutation of a bHLH transcription factor allowed almond domestication.</title>
        <authorList>
            <person name="Sanchez-Perez R."/>
            <person name="Pavan S."/>
            <person name="Mazzeo R."/>
            <person name="Moldovan C."/>
            <person name="Aiese Cigliano R."/>
            <person name="Del Cueto J."/>
            <person name="Ricciardi F."/>
            <person name="Lotti C."/>
            <person name="Ricciardi L."/>
            <person name="Dicenta F."/>
            <person name="Lopez-Marques R.L."/>
            <person name="Lindberg Moller B."/>
        </authorList>
    </citation>
    <scope>NUCLEOTIDE SEQUENCE</scope>
</reference>
<dbReference type="EMBL" id="AP019299">
    <property type="protein sequence ID" value="BBH00243.1"/>
    <property type="molecule type" value="Genomic_DNA"/>
</dbReference>
<dbReference type="EMBL" id="AP020888">
    <property type="protein sequence ID" value="BBN68740.1"/>
    <property type="molecule type" value="Genomic_DNA"/>
</dbReference>
<gene>
    <name evidence="2" type="ORF">Prudu_010178</name>
    <name evidence="3" type="ORF">Prudu_551S000100</name>
</gene>
<protein>
    <submittedName>
        <fullName evidence="2">NB-ARC domain-containing disease resistance protein</fullName>
    </submittedName>
    <submittedName>
        <fullName evidence="3">Ribosomal protein S24/S35, mitochondrial</fullName>
    </submittedName>
</protein>
<feature type="compositionally biased region" description="Polar residues" evidence="1">
    <location>
        <begin position="13"/>
        <end position="23"/>
    </location>
</feature>
<dbReference type="AlphaFoldDB" id="A0A4Y1R7Z1"/>
<evidence type="ECO:0000256" key="1">
    <source>
        <dbReference type="SAM" id="MobiDB-lite"/>
    </source>
</evidence>
<accession>A0A4Y1R7Z1</accession>
<evidence type="ECO:0000313" key="3">
    <source>
        <dbReference type="EMBL" id="BBN68740.1"/>
    </source>
</evidence>
<dbReference type="GO" id="GO:0005840">
    <property type="term" value="C:ribosome"/>
    <property type="evidence" value="ECO:0007669"/>
    <property type="project" value="UniProtKB-KW"/>
</dbReference>